<evidence type="ECO:0000313" key="1">
    <source>
        <dbReference type="EMBL" id="GGX68210.1"/>
    </source>
</evidence>
<proteinExistence type="predicted"/>
<keyword evidence="2" id="KW-1185">Reference proteome</keyword>
<gene>
    <name evidence="1" type="ORF">GCM10011309_17480</name>
</gene>
<protein>
    <submittedName>
        <fullName evidence="1">Uncharacterized protein</fullName>
    </submittedName>
</protein>
<dbReference type="AlphaFoldDB" id="A0A918NHR3"/>
<dbReference type="Proteomes" id="UP000600865">
    <property type="component" value="Unassembled WGS sequence"/>
</dbReference>
<dbReference type="RefSeq" id="WP_189584467.1">
    <property type="nucleotide sequence ID" value="NZ_BMYV01000002.1"/>
</dbReference>
<name>A0A918NHR3_9PROT</name>
<comment type="caution">
    <text evidence="1">The sequence shown here is derived from an EMBL/GenBank/DDBJ whole genome shotgun (WGS) entry which is preliminary data.</text>
</comment>
<dbReference type="EMBL" id="BMYV01000002">
    <property type="protein sequence ID" value="GGX68210.1"/>
    <property type="molecule type" value="Genomic_DNA"/>
</dbReference>
<sequence length="91" mass="10215">MHTNLPLSGFPAVDAVRQAIENDSDWDVAESAEKLHFYILLAAQNVGRFEPFTEPEIALNAYLTARMAGKRLCDYAWRLLAASQMTVCVRN</sequence>
<evidence type="ECO:0000313" key="2">
    <source>
        <dbReference type="Proteomes" id="UP000600865"/>
    </source>
</evidence>
<organism evidence="1 2">
    <name type="scientific">Litorimonas cladophorae</name>
    <dbReference type="NCBI Taxonomy" id="1220491"/>
    <lineage>
        <taxon>Bacteria</taxon>
        <taxon>Pseudomonadati</taxon>
        <taxon>Pseudomonadota</taxon>
        <taxon>Alphaproteobacteria</taxon>
        <taxon>Maricaulales</taxon>
        <taxon>Robiginitomaculaceae</taxon>
    </lineage>
</organism>
<reference evidence="1 2" key="1">
    <citation type="journal article" date="2014" name="Int. J. Syst. Evol. Microbiol.">
        <title>Complete genome sequence of Corynebacterium casei LMG S-19264T (=DSM 44701T), isolated from a smear-ripened cheese.</title>
        <authorList>
            <consortium name="US DOE Joint Genome Institute (JGI-PGF)"/>
            <person name="Walter F."/>
            <person name="Albersmeier A."/>
            <person name="Kalinowski J."/>
            <person name="Ruckert C."/>
        </authorList>
    </citation>
    <scope>NUCLEOTIDE SEQUENCE [LARGE SCALE GENOMIC DNA]</scope>
    <source>
        <strain evidence="1 2">KCTC 23968</strain>
    </source>
</reference>
<accession>A0A918NHR3</accession>